<feature type="binding site" evidence="4">
    <location>
        <position position="35"/>
    </location>
    <ligand>
        <name>S-adenosyl-L-methionine</name>
        <dbReference type="ChEBI" id="CHEBI:59789"/>
    </ligand>
</feature>
<dbReference type="Proteomes" id="UP001597383">
    <property type="component" value="Unassembled WGS sequence"/>
</dbReference>
<feature type="binding site" evidence="4">
    <location>
        <position position="130"/>
    </location>
    <ligand>
        <name>S-adenosyl-L-methionine</name>
        <dbReference type="ChEBI" id="CHEBI:59789"/>
    </ligand>
</feature>
<keyword evidence="4" id="KW-0460">Magnesium</keyword>
<feature type="binding site" evidence="4">
    <location>
        <position position="157"/>
    </location>
    <ligand>
        <name>Mg(2+)</name>
        <dbReference type="ChEBI" id="CHEBI:18420"/>
    </ligand>
</feature>
<dbReference type="Pfam" id="PF01596">
    <property type="entry name" value="Methyltransf_3"/>
    <property type="match status" value="1"/>
</dbReference>
<gene>
    <name evidence="4" type="primary">trmR</name>
    <name evidence="5" type="ORF">ACFSJF_17990</name>
</gene>
<dbReference type="RefSeq" id="WP_377556882.1">
    <property type="nucleotide sequence ID" value="NZ_JBHUMI010000016.1"/>
</dbReference>
<dbReference type="InterPro" id="IPR029063">
    <property type="entry name" value="SAM-dependent_MTases_sf"/>
</dbReference>
<comment type="caution">
    <text evidence="5">The sequence shown here is derived from an EMBL/GenBank/DDBJ whole genome shotgun (WGS) entry which is preliminary data.</text>
</comment>
<evidence type="ECO:0000256" key="4">
    <source>
        <dbReference type="HAMAP-Rule" id="MF_02217"/>
    </source>
</evidence>
<name>A0ABW4W4A5_9BACI</name>
<dbReference type="PANTHER" id="PTHR10509:SF14">
    <property type="entry name" value="CAFFEOYL-COA O-METHYLTRANSFERASE 3-RELATED"/>
    <property type="match status" value="1"/>
</dbReference>
<comment type="similarity">
    <text evidence="4">Belongs to the class I-like SAM-binding methyltransferase superfamily. Cation-dependent O-methyltransferase family.</text>
</comment>
<reference evidence="6" key="1">
    <citation type="journal article" date="2019" name="Int. J. Syst. Evol. Microbiol.">
        <title>The Global Catalogue of Microorganisms (GCM) 10K type strain sequencing project: providing services to taxonomists for standard genome sequencing and annotation.</title>
        <authorList>
            <consortium name="The Broad Institute Genomics Platform"/>
            <consortium name="The Broad Institute Genome Sequencing Center for Infectious Disease"/>
            <person name="Wu L."/>
            <person name="Ma J."/>
        </authorList>
    </citation>
    <scope>NUCLEOTIDE SEQUENCE [LARGE SCALE GENOMIC DNA]</scope>
    <source>
        <strain evidence="6">R28</strain>
    </source>
</reference>
<dbReference type="InterPro" id="IPR043675">
    <property type="entry name" value="TrmR_methyltr"/>
</dbReference>
<evidence type="ECO:0000256" key="3">
    <source>
        <dbReference type="ARBA" id="ARBA00022691"/>
    </source>
</evidence>
<accession>A0ABW4W4A5</accession>
<sequence length="211" mass="24397">MDDQITNYLLDLLPTDNGWIKDLQQQAEEDRIPIMDSIGMEFLLQLIRLQKPKRILEIGTAIGYSALRMLEVSPNSNIVTIEKDDKRYKEAIENINKRNKHTNIQVIHGDALEELEKLSLSDKFNCIFIDAAKGQYKNFFEQSSPLLADNGFIITDNVLFRGYVADPNFEHPRYKKMVEKIRAFNEWLMNHSDYVTTILPIGDGIAISYKK</sequence>
<comment type="subunit">
    <text evidence="4">Homodimer.</text>
</comment>
<keyword evidence="3 4" id="KW-0949">S-adenosyl-L-methionine</keyword>
<evidence type="ECO:0000313" key="5">
    <source>
        <dbReference type="EMBL" id="MFD2046169.1"/>
    </source>
</evidence>
<keyword evidence="2 4" id="KW-0808">Transferase</keyword>
<evidence type="ECO:0000313" key="6">
    <source>
        <dbReference type="Proteomes" id="UP001597383"/>
    </source>
</evidence>
<feature type="binding site" evidence="4">
    <location>
        <position position="65"/>
    </location>
    <ligand>
        <name>S-adenosyl-L-methionine</name>
        <dbReference type="ChEBI" id="CHEBI:59789"/>
    </ligand>
</feature>
<feature type="binding site" evidence="4">
    <location>
        <position position="156"/>
    </location>
    <ligand>
        <name>Mg(2+)</name>
        <dbReference type="ChEBI" id="CHEBI:18420"/>
    </ligand>
</feature>
<protein>
    <recommendedName>
        <fullName evidence="4">tRNA 5-hydroxyuridine methyltransferase</fullName>
        <ecNumber evidence="4">2.1.1.-</ecNumber>
    </recommendedName>
    <alternativeName>
        <fullName evidence="4">ho5U methyltransferase</fullName>
    </alternativeName>
</protein>
<proteinExistence type="inferred from homology"/>
<dbReference type="Gene3D" id="3.40.50.150">
    <property type="entry name" value="Vaccinia Virus protein VP39"/>
    <property type="match status" value="1"/>
</dbReference>
<keyword evidence="6" id="KW-1185">Reference proteome</keyword>
<dbReference type="HAMAP" id="MF_02217">
    <property type="entry name" value="TrmR_methyltr"/>
    <property type="match status" value="1"/>
</dbReference>
<feature type="binding site" evidence="4">
    <location>
        <begin position="110"/>
        <end position="111"/>
    </location>
    <ligand>
        <name>S-adenosyl-L-methionine</name>
        <dbReference type="ChEBI" id="CHEBI:59789"/>
    </ligand>
</feature>
<dbReference type="GO" id="GO:0008168">
    <property type="term" value="F:methyltransferase activity"/>
    <property type="evidence" value="ECO:0007669"/>
    <property type="project" value="UniProtKB-KW"/>
</dbReference>
<dbReference type="CDD" id="cd02440">
    <property type="entry name" value="AdoMet_MTases"/>
    <property type="match status" value="1"/>
</dbReference>
<dbReference type="EMBL" id="JBHUHQ010000021">
    <property type="protein sequence ID" value="MFD2046169.1"/>
    <property type="molecule type" value="Genomic_DNA"/>
</dbReference>
<keyword evidence="4" id="KW-0819">tRNA processing</keyword>
<evidence type="ECO:0000256" key="2">
    <source>
        <dbReference type="ARBA" id="ARBA00022679"/>
    </source>
</evidence>
<comment type="function">
    <text evidence="4">Catalyzes the methylation of 5-hydroxyuridine (ho5U) to form 5-methoxyuridine (mo5U) at position 34 in tRNAs.</text>
</comment>
<dbReference type="PANTHER" id="PTHR10509">
    <property type="entry name" value="O-METHYLTRANSFERASE-RELATED"/>
    <property type="match status" value="1"/>
</dbReference>
<dbReference type="EC" id="2.1.1.-" evidence="4"/>
<keyword evidence="1 4" id="KW-0489">Methyltransferase</keyword>
<dbReference type="InterPro" id="IPR002935">
    <property type="entry name" value="SAM_O-MeTrfase"/>
</dbReference>
<dbReference type="GO" id="GO:0032259">
    <property type="term" value="P:methylation"/>
    <property type="evidence" value="ECO:0007669"/>
    <property type="project" value="UniProtKB-KW"/>
</dbReference>
<dbReference type="PROSITE" id="PS51682">
    <property type="entry name" value="SAM_OMT_I"/>
    <property type="match status" value="1"/>
</dbReference>
<dbReference type="InterPro" id="IPR050362">
    <property type="entry name" value="Cation-dep_OMT"/>
</dbReference>
<feature type="binding site" evidence="4">
    <location>
        <position position="130"/>
    </location>
    <ligand>
        <name>Mg(2+)</name>
        <dbReference type="ChEBI" id="CHEBI:18420"/>
    </ligand>
</feature>
<feature type="binding site" evidence="4">
    <location>
        <position position="82"/>
    </location>
    <ligand>
        <name>S-adenosyl-L-methionine</name>
        <dbReference type="ChEBI" id="CHEBI:59789"/>
    </ligand>
</feature>
<dbReference type="SUPFAM" id="SSF53335">
    <property type="entry name" value="S-adenosyl-L-methionine-dependent methyltransferases"/>
    <property type="match status" value="1"/>
</dbReference>
<keyword evidence="4" id="KW-0479">Metal-binding</keyword>
<evidence type="ECO:0000256" key="1">
    <source>
        <dbReference type="ARBA" id="ARBA00022603"/>
    </source>
</evidence>
<organism evidence="5 6">
    <name type="scientific">Ornithinibacillus salinisoli</name>
    <dbReference type="NCBI Taxonomy" id="1848459"/>
    <lineage>
        <taxon>Bacteria</taxon>
        <taxon>Bacillati</taxon>
        <taxon>Bacillota</taxon>
        <taxon>Bacilli</taxon>
        <taxon>Bacillales</taxon>
        <taxon>Bacillaceae</taxon>
        <taxon>Ornithinibacillus</taxon>
    </lineage>
</organism>
<comment type="catalytic activity">
    <reaction evidence="4">
        <text>5-hydroxyuridine(34) in tRNA + S-adenosyl-L-methionine = 5-methoxyuridine(34) in tRNA + S-adenosyl-L-homocysteine + H(+)</text>
        <dbReference type="Rhea" id="RHEA:60524"/>
        <dbReference type="Rhea" id="RHEA-COMP:13381"/>
        <dbReference type="Rhea" id="RHEA-COMP:15591"/>
        <dbReference type="ChEBI" id="CHEBI:15378"/>
        <dbReference type="ChEBI" id="CHEBI:57856"/>
        <dbReference type="ChEBI" id="CHEBI:59789"/>
        <dbReference type="ChEBI" id="CHEBI:136877"/>
        <dbReference type="ChEBI" id="CHEBI:143860"/>
    </reaction>
</comment>